<gene>
    <name evidence="5" type="ORF">C1SCF055_LOCUS4296</name>
</gene>
<comment type="caution">
    <text evidence="5">The sequence shown here is derived from an EMBL/GenBank/DDBJ whole genome shotgun (WGS) entry which is preliminary data.</text>
</comment>
<evidence type="ECO:0000256" key="4">
    <source>
        <dbReference type="SAM" id="SignalP"/>
    </source>
</evidence>
<dbReference type="SMART" id="SM00248">
    <property type="entry name" value="ANK"/>
    <property type="match status" value="7"/>
</dbReference>
<evidence type="ECO:0000256" key="1">
    <source>
        <dbReference type="ARBA" id="ARBA00022737"/>
    </source>
</evidence>
<feature type="repeat" description="ANK" evidence="3">
    <location>
        <begin position="161"/>
        <end position="193"/>
    </location>
</feature>
<organism evidence="5">
    <name type="scientific">Cladocopium goreaui</name>
    <dbReference type="NCBI Taxonomy" id="2562237"/>
    <lineage>
        <taxon>Eukaryota</taxon>
        <taxon>Sar</taxon>
        <taxon>Alveolata</taxon>
        <taxon>Dinophyceae</taxon>
        <taxon>Suessiales</taxon>
        <taxon>Symbiodiniaceae</taxon>
        <taxon>Cladocopium</taxon>
    </lineage>
</organism>
<keyword evidence="8" id="KW-1185">Reference proteome</keyword>
<dbReference type="InterPro" id="IPR002110">
    <property type="entry name" value="Ankyrin_rpt"/>
</dbReference>
<keyword evidence="1" id="KW-0677">Repeat</keyword>
<dbReference type="Proteomes" id="UP001152797">
    <property type="component" value="Unassembled WGS sequence"/>
</dbReference>
<evidence type="ECO:0000313" key="7">
    <source>
        <dbReference type="EMBL" id="CAL4763349.1"/>
    </source>
</evidence>
<dbReference type="GO" id="GO:0005634">
    <property type="term" value="C:nucleus"/>
    <property type="evidence" value="ECO:0007669"/>
    <property type="project" value="TreeGrafter"/>
</dbReference>
<sequence length="313" mass="33031">MGAANLVAVFCWSVAADATKAIPGNLLEAVKRKDAKRTRQLLELGAALAPRDQLLRSPLHLSAAAGEEQLTRLLLAFHADPDVVDAQQRTPLHQAALQGHSAVCLALLQNGASAKLRDEEGDSPLHLSARPKYAALALARLLADAMSPTSPTSPTWPANDRGETPLHAMALRGRAKVVRMLLAQRADASVKDNRGWTALSAAAARGHSATARVLLDASPVGPSSGASPLALAAKAGHAEMVQFLQLKGLRQDPLEGYSPLEWATRTGHHAVMELLSAEADAADAEHCVSRPLDVLKKEDAPVPMFSRSSRAGS</sequence>
<dbReference type="EMBL" id="CAMXCT010000239">
    <property type="protein sequence ID" value="CAI3976037.1"/>
    <property type="molecule type" value="Genomic_DNA"/>
</dbReference>
<evidence type="ECO:0000313" key="6">
    <source>
        <dbReference type="EMBL" id="CAL1129412.1"/>
    </source>
</evidence>
<feature type="repeat" description="ANK" evidence="3">
    <location>
        <begin position="54"/>
        <end position="86"/>
    </location>
</feature>
<feature type="chain" id="PRO_5043269599" evidence="4">
    <location>
        <begin position="22"/>
        <end position="313"/>
    </location>
</feature>
<evidence type="ECO:0000256" key="2">
    <source>
        <dbReference type="ARBA" id="ARBA00023043"/>
    </source>
</evidence>
<name>A0A9P1BMF7_9DINO</name>
<reference evidence="6" key="2">
    <citation type="submission" date="2024-04" db="EMBL/GenBank/DDBJ databases">
        <authorList>
            <person name="Chen Y."/>
            <person name="Shah S."/>
            <person name="Dougan E. K."/>
            <person name="Thang M."/>
            <person name="Chan C."/>
        </authorList>
    </citation>
    <scope>NUCLEOTIDE SEQUENCE [LARGE SCALE GENOMIC DNA]</scope>
</reference>
<feature type="repeat" description="ANK" evidence="3">
    <location>
        <begin position="224"/>
        <end position="256"/>
    </location>
</feature>
<feature type="signal peptide" evidence="4">
    <location>
        <begin position="1"/>
        <end position="21"/>
    </location>
</feature>
<dbReference type="Pfam" id="PF12796">
    <property type="entry name" value="Ank_2"/>
    <property type="match status" value="3"/>
</dbReference>
<accession>A0A9P1BMF7</accession>
<dbReference type="PANTHER" id="PTHR24201">
    <property type="entry name" value="ANK_REP_REGION DOMAIN-CONTAINING PROTEIN"/>
    <property type="match status" value="1"/>
</dbReference>
<dbReference type="InterPro" id="IPR050776">
    <property type="entry name" value="Ank_Repeat/CDKN_Inhibitor"/>
</dbReference>
<dbReference type="EMBL" id="CAMXCT030000239">
    <property type="protein sequence ID" value="CAL4763349.1"/>
    <property type="molecule type" value="Genomic_DNA"/>
</dbReference>
<dbReference type="OrthoDB" id="496981at2759"/>
<dbReference type="Gene3D" id="1.25.40.20">
    <property type="entry name" value="Ankyrin repeat-containing domain"/>
    <property type="match status" value="3"/>
</dbReference>
<evidence type="ECO:0000256" key="3">
    <source>
        <dbReference type="PROSITE-ProRule" id="PRU00023"/>
    </source>
</evidence>
<dbReference type="PROSITE" id="PS50297">
    <property type="entry name" value="ANK_REP_REGION"/>
    <property type="match status" value="4"/>
</dbReference>
<dbReference type="PANTHER" id="PTHR24201:SF2">
    <property type="entry name" value="ANKYRIN REPEAT DOMAIN-CONTAINING PROTEIN 42"/>
    <property type="match status" value="1"/>
</dbReference>
<keyword evidence="4" id="KW-0732">Signal</keyword>
<dbReference type="InterPro" id="IPR036770">
    <property type="entry name" value="Ankyrin_rpt-contain_sf"/>
</dbReference>
<evidence type="ECO:0000313" key="5">
    <source>
        <dbReference type="EMBL" id="CAI3976037.1"/>
    </source>
</evidence>
<proteinExistence type="predicted"/>
<protein>
    <submittedName>
        <fullName evidence="7">Heterokaryon incompatibility domain-containing protein</fullName>
    </submittedName>
</protein>
<dbReference type="AlphaFoldDB" id="A0A9P1BMF7"/>
<dbReference type="EMBL" id="CAMXCT020000239">
    <property type="protein sequence ID" value="CAL1129412.1"/>
    <property type="molecule type" value="Genomic_DNA"/>
</dbReference>
<dbReference type="SUPFAM" id="SSF48403">
    <property type="entry name" value="Ankyrin repeat"/>
    <property type="match status" value="1"/>
</dbReference>
<evidence type="ECO:0000313" key="8">
    <source>
        <dbReference type="Proteomes" id="UP001152797"/>
    </source>
</evidence>
<reference evidence="5" key="1">
    <citation type="submission" date="2022-10" db="EMBL/GenBank/DDBJ databases">
        <authorList>
            <person name="Chen Y."/>
            <person name="Dougan E. K."/>
            <person name="Chan C."/>
            <person name="Rhodes N."/>
            <person name="Thang M."/>
        </authorList>
    </citation>
    <scope>NUCLEOTIDE SEQUENCE</scope>
</reference>
<dbReference type="PROSITE" id="PS50088">
    <property type="entry name" value="ANK_REPEAT"/>
    <property type="match status" value="4"/>
</dbReference>
<feature type="repeat" description="ANK" evidence="3">
    <location>
        <begin position="87"/>
        <end position="119"/>
    </location>
</feature>
<keyword evidence="2 3" id="KW-0040">ANK repeat</keyword>